<gene>
    <name evidence="2" type="ORF">T310_4236</name>
</gene>
<dbReference type="Proteomes" id="UP000053958">
    <property type="component" value="Unassembled WGS sequence"/>
</dbReference>
<feature type="compositionally biased region" description="Polar residues" evidence="1">
    <location>
        <begin position="182"/>
        <end position="191"/>
    </location>
</feature>
<dbReference type="STRING" id="1408163.A0A0F4YUE8"/>
<feature type="compositionally biased region" description="Polar residues" evidence="1">
    <location>
        <begin position="266"/>
        <end position="280"/>
    </location>
</feature>
<feature type="compositionally biased region" description="Low complexity" evidence="1">
    <location>
        <begin position="298"/>
        <end position="312"/>
    </location>
</feature>
<feature type="region of interest" description="Disordered" evidence="1">
    <location>
        <begin position="1026"/>
        <end position="1046"/>
    </location>
</feature>
<feature type="compositionally biased region" description="Pro residues" evidence="1">
    <location>
        <begin position="228"/>
        <end position="238"/>
    </location>
</feature>
<feature type="compositionally biased region" description="Basic and acidic residues" evidence="1">
    <location>
        <begin position="432"/>
        <end position="442"/>
    </location>
</feature>
<keyword evidence="3" id="KW-1185">Reference proteome</keyword>
<dbReference type="EMBL" id="LASV01000171">
    <property type="protein sequence ID" value="KKA21715.1"/>
    <property type="molecule type" value="Genomic_DNA"/>
</dbReference>
<organism evidence="2 3">
    <name type="scientific">Rasamsonia emersonii (strain ATCC 16479 / CBS 393.64 / IMI 116815)</name>
    <dbReference type="NCBI Taxonomy" id="1408163"/>
    <lineage>
        <taxon>Eukaryota</taxon>
        <taxon>Fungi</taxon>
        <taxon>Dikarya</taxon>
        <taxon>Ascomycota</taxon>
        <taxon>Pezizomycotina</taxon>
        <taxon>Eurotiomycetes</taxon>
        <taxon>Eurotiomycetidae</taxon>
        <taxon>Eurotiales</taxon>
        <taxon>Trichocomaceae</taxon>
        <taxon>Rasamsonia</taxon>
    </lineage>
</organism>
<dbReference type="RefSeq" id="XP_013328327.1">
    <property type="nucleotide sequence ID" value="XM_013472873.1"/>
</dbReference>
<dbReference type="OrthoDB" id="5367052at2759"/>
<feature type="region of interest" description="Disordered" evidence="1">
    <location>
        <begin position="826"/>
        <end position="879"/>
    </location>
</feature>
<feature type="compositionally biased region" description="Polar residues" evidence="1">
    <location>
        <begin position="130"/>
        <end position="144"/>
    </location>
</feature>
<feature type="compositionally biased region" description="Low complexity" evidence="1">
    <location>
        <begin position="518"/>
        <end position="532"/>
    </location>
</feature>
<feature type="region of interest" description="Disordered" evidence="1">
    <location>
        <begin position="768"/>
        <end position="806"/>
    </location>
</feature>
<feature type="compositionally biased region" description="Polar residues" evidence="1">
    <location>
        <begin position="1"/>
        <end position="20"/>
    </location>
</feature>
<name>A0A0F4YUE8_RASE3</name>
<accession>A0A0F4YUE8</accession>
<evidence type="ECO:0000313" key="2">
    <source>
        <dbReference type="EMBL" id="KKA21715.1"/>
    </source>
</evidence>
<feature type="compositionally biased region" description="Low complexity" evidence="1">
    <location>
        <begin position="336"/>
        <end position="352"/>
    </location>
</feature>
<feature type="compositionally biased region" description="Pro residues" evidence="1">
    <location>
        <begin position="323"/>
        <end position="335"/>
    </location>
</feature>
<feature type="compositionally biased region" description="Pro residues" evidence="1">
    <location>
        <begin position="149"/>
        <end position="178"/>
    </location>
</feature>
<feature type="compositionally biased region" description="Basic and acidic residues" evidence="1">
    <location>
        <begin position="848"/>
        <end position="859"/>
    </location>
</feature>
<feature type="compositionally biased region" description="Low complexity" evidence="1">
    <location>
        <begin position="70"/>
        <end position="93"/>
    </location>
</feature>
<feature type="compositionally biased region" description="Polar residues" evidence="1">
    <location>
        <begin position="627"/>
        <end position="636"/>
    </location>
</feature>
<sequence>MNSNNTAAGGQSPALSSTSPHLAAGLSPSPVGSAHQLPLRRRENVVQPPALTTSLSGPHHLGGVGVGSAYTPTPTTSLSSPFSQSQSPYLPSPGGAARGSSPMALRAPSSSPYTAPYNPQEWGPVGGGSSPQLGQVAYAQSNNGARLMQPPPPPRPSDTPSSPPPPYSPPGQRPPSQPNAPNQTTSPSETASFAAAPFPQYGSHTSTAPGFSRPLSMVQMGDSGVSFLPPPPPPPPGGPGSRSSSRSRNGHHHGAFEPTGAPRQSPPSIYHQSGNIGQNDPSLRPPSSRRAASTGAIHSDSSSRATSTSHSRSPPRRSWEPGMPLPPPPPGPPPTTRSQSVRVSSETSSRPVAHPVPLSQGRRHPVLGTGLDRVPPTPAGWVVEDPPSTRDGASSSSHAVTETQSQPSGDSSSAAYKPTTGGLFRSPAIRDTGIKGIRERRVESRHRRLQASEDLSPGSASSNPWADALERVTPSNLVLAAAEETGDGTSNRRRAVPKPSPLSARSAASDGPLETGRSRASSGLFSNRSSFSTPRPEPQAVLSRHEIAHTPPFSPGREQHSPTFAKEGSHGVPPKALPTPPPQFAQDLRPPSHLAAKQGEDRPVSHLLHLPNDPVPMPAPLSPRRVPTQQPSSSDSAIRRGPDFLREALQRYQEVLEKEASASSDAEALKIFAEFVISESSLRREWYSDAFVANSLDVEEVGKRLFELPVKKSDQPEPPRLDTSLRASIHSLSGDSSAGGVAPSRPESAWWSSYQPCLSPIASISIDTEMSSRGRPPSRWWESKTSSSEGGERKVQRSKRESKYMGVSRELREAMQRGYNETLVEAEEENHAGASKSQAFNYGPNEYPPEKVGWHEPEPQSHQSTGATIATPSLSSQPQKMDISRLITLPPPYPRHYPAVNNSHPDLITYRTTVRSISDLSEIRATRHRHQVHIDQLQQEHQAKIQEGRRQFKSNIQQQIEQGSITFAEAAEAEAALGVDEKRLEKELVQAEFDSYQETVLKPMHAILTDRVKRATECIDELSSKLADAAQHNTPDQTQEEGDEEPELLEKLTQLKWLFEAREQLYREIYELLSESNEKYRAVVTLPYKQSKNEDKIRETDHFFIKDAMDRRVQYEADALARLETFMDVVEENVKRGVETHLSAFWDIAPSLLVLVQQIPENLQGFQVQIPASEYEENPSYHQFPLQYLYSLLTHAEKSSYQLIESQTNLLCLLHEVKSAVMSANCKLMEAQRIRHGEPEDVVRREMQDWRAQEERELTADLKDRVATVEGQWTEALGSQIQALRERVKDQLIAEGGWEEMEQLV</sequence>
<feature type="compositionally biased region" description="Basic and acidic residues" evidence="1">
    <location>
        <begin position="790"/>
        <end position="806"/>
    </location>
</feature>
<dbReference type="GeneID" id="25316584"/>
<reference evidence="2 3" key="1">
    <citation type="submission" date="2015-04" db="EMBL/GenBank/DDBJ databases">
        <authorList>
            <person name="Heijne W.H."/>
            <person name="Fedorova N.D."/>
            <person name="Nierman W.C."/>
            <person name="Vollebregt A.W."/>
            <person name="Zhao Z."/>
            <person name="Wu L."/>
            <person name="Kumar M."/>
            <person name="Stam H."/>
            <person name="van den Berg M.A."/>
            <person name="Pel H.J."/>
        </authorList>
    </citation>
    <scope>NUCLEOTIDE SEQUENCE [LARGE SCALE GENOMIC DNA]</scope>
    <source>
        <strain evidence="2 3">CBS 393.64</strain>
    </source>
</reference>
<evidence type="ECO:0000313" key="3">
    <source>
        <dbReference type="Proteomes" id="UP000053958"/>
    </source>
</evidence>
<feature type="compositionally biased region" description="Polar residues" evidence="1">
    <location>
        <begin position="860"/>
        <end position="879"/>
    </location>
</feature>
<feature type="region of interest" description="Disordered" evidence="1">
    <location>
        <begin position="1"/>
        <end position="643"/>
    </location>
</feature>
<protein>
    <submittedName>
        <fullName evidence="2">Uncharacterized protein</fullName>
    </submittedName>
</protein>
<feature type="compositionally biased region" description="Polar residues" evidence="1">
    <location>
        <begin position="391"/>
        <end position="414"/>
    </location>
</feature>
<evidence type="ECO:0000256" key="1">
    <source>
        <dbReference type="SAM" id="MobiDB-lite"/>
    </source>
</evidence>
<feature type="compositionally biased region" description="Low complexity" evidence="1">
    <location>
        <begin position="281"/>
        <end position="290"/>
    </location>
</feature>
<proteinExistence type="predicted"/>
<comment type="caution">
    <text evidence="2">The sequence shown here is derived from an EMBL/GenBank/DDBJ whole genome shotgun (WGS) entry which is preliminary data.</text>
</comment>